<dbReference type="WBParaSite" id="MBELARI_LOCUS11946">
    <property type="protein sequence ID" value="MBELARI_LOCUS11946"/>
    <property type="gene ID" value="MBELARI_LOCUS11946"/>
</dbReference>
<feature type="domain" description="Helicase ATP-binding" evidence="10">
    <location>
        <begin position="633"/>
        <end position="768"/>
    </location>
</feature>
<keyword evidence="4" id="KW-0378">Hydrolase</keyword>
<dbReference type="InterPro" id="IPR038718">
    <property type="entry name" value="SNF2-like_sf"/>
</dbReference>
<dbReference type="InterPro" id="IPR000330">
    <property type="entry name" value="SNF2_N"/>
</dbReference>
<dbReference type="GO" id="GO:0004386">
    <property type="term" value="F:helicase activity"/>
    <property type="evidence" value="ECO:0007669"/>
    <property type="project" value="UniProtKB-KW"/>
</dbReference>
<dbReference type="Proteomes" id="UP000887575">
    <property type="component" value="Unassembled WGS sequence"/>
</dbReference>
<dbReference type="InterPro" id="IPR014001">
    <property type="entry name" value="Helicase_ATP-bd"/>
</dbReference>
<dbReference type="Gene3D" id="3.40.50.10810">
    <property type="entry name" value="Tandem AAA-ATPase domain"/>
    <property type="match status" value="1"/>
</dbReference>
<feature type="region of interest" description="Disordered" evidence="9">
    <location>
        <begin position="138"/>
        <end position="159"/>
    </location>
</feature>
<keyword evidence="5" id="KW-0347">Helicase</keyword>
<feature type="compositionally biased region" description="Low complexity" evidence="9">
    <location>
        <begin position="386"/>
        <end position="397"/>
    </location>
</feature>
<keyword evidence="7" id="KW-0238">DNA-binding</keyword>
<feature type="compositionally biased region" description="Acidic residues" evidence="9">
    <location>
        <begin position="569"/>
        <end position="580"/>
    </location>
</feature>
<feature type="compositionally biased region" description="Polar residues" evidence="9">
    <location>
        <begin position="454"/>
        <end position="463"/>
    </location>
</feature>
<feature type="region of interest" description="Disordered" evidence="9">
    <location>
        <begin position="174"/>
        <end position="255"/>
    </location>
</feature>
<feature type="compositionally biased region" description="Basic and acidic residues" evidence="9">
    <location>
        <begin position="14"/>
        <end position="27"/>
    </location>
</feature>
<feature type="region of interest" description="Disordered" evidence="9">
    <location>
        <begin position="1"/>
        <end position="27"/>
    </location>
</feature>
<comment type="similarity">
    <text evidence="2">Belongs to the SNF2/RAD54 helicase family.</text>
</comment>
<evidence type="ECO:0000313" key="11">
    <source>
        <dbReference type="Proteomes" id="UP000887575"/>
    </source>
</evidence>
<comment type="subcellular location">
    <subcellularLocation>
        <location evidence="1">Nucleus</location>
    </subcellularLocation>
</comment>
<dbReference type="Gene3D" id="3.40.50.300">
    <property type="entry name" value="P-loop containing nucleotide triphosphate hydrolases"/>
    <property type="match status" value="1"/>
</dbReference>
<dbReference type="GO" id="GO:0005634">
    <property type="term" value="C:nucleus"/>
    <property type="evidence" value="ECO:0007669"/>
    <property type="project" value="UniProtKB-SubCell"/>
</dbReference>
<accession>A0AAF3EDF7</accession>
<keyword evidence="11" id="KW-1185">Reference proteome</keyword>
<feature type="compositionally biased region" description="Basic and acidic residues" evidence="9">
    <location>
        <begin position="229"/>
        <end position="255"/>
    </location>
</feature>
<feature type="compositionally biased region" description="Basic and acidic residues" evidence="9">
    <location>
        <begin position="398"/>
        <end position="414"/>
    </location>
</feature>
<feature type="compositionally biased region" description="Acidic residues" evidence="9">
    <location>
        <begin position="523"/>
        <end position="542"/>
    </location>
</feature>
<feature type="region of interest" description="Disordered" evidence="9">
    <location>
        <begin position="269"/>
        <end position="622"/>
    </location>
</feature>
<proteinExistence type="inferred from homology"/>
<feature type="compositionally biased region" description="Basic and acidic residues" evidence="9">
    <location>
        <begin position="581"/>
        <end position="590"/>
    </location>
</feature>
<evidence type="ECO:0000259" key="10">
    <source>
        <dbReference type="PROSITE" id="PS51192"/>
    </source>
</evidence>
<feature type="compositionally biased region" description="Basic and acidic residues" evidence="9">
    <location>
        <begin position="468"/>
        <end position="478"/>
    </location>
</feature>
<evidence type="ECO:0000256" key="9">
    <source>
        <dbReference type="SAM" id="MobiDB-lite"/>
    </source>
</evidence>
<reference evidence="12" key="1">
    <citation type="submission" date="2024-02" db="UniProtKB">
        <authorList>
            <consortium name="WormBaseParasite"/>
        </authorList>
    </citation>
    <scope>IDENTIFICATION</scope>
</reference>
<feature type="compositionally biased region" description="Basic residues" evidence="9">
    <location>
        <begin position="500"/>
        <end position="518"/>
    </location>
</feature>
<evidence type="ECO:0000256" key="7">
    <source>
        <dbReference type="ARBA" id="ARBA00023125"/>
    </source>
</evidence>
<feature type="region of interest" description="Disordered" evidence="9">
    <location>
        <begin position="69"/>
        <end position="93"/>
    </location>
</feature>
<evidence type="ECO:0000256" key="1">
    <source>
        <dbReference type="ARBA" id="ARBA00004123"/>
    </source>
</evidence>
<name>A0AAF3EDF7_9BILA</name>
<dbReference type="PROSITE" id="PS51192">
    <property type="entry name" value="HELICASE_ATP_BIND_1"/>
    <property type="match status" value="1"/>
</dbReference>
<feature type="compositionally biased region" description="Basic and acidic residues" evidence="9">
    <location>
        <begin position="900"/>
        <end position="912"/>
    </location>
</feature>
<dbReference type="GO" id="GO:0005524">
    <property type="term" value="F:ATP binding"/>
    <property type="evidence" value="ECO:0007669"/>
    <property type="project" value="UniProtKB-KW"/>
</dbReference>
<feature type="compositionally biased region" description="Acidic residues" evidence="9">
    <location>
        <begin position="363"/>
        <end position="385"/>
    </location>
</feature>
<feature type="region of interest" description="Disordered" evidence="9">
    <location>
        <begin position="900"/>
        <end position="959"/>
    </location>
</feature>
<dbReference type="PANTHER" id="PTHR45797">
    <property type="entry name" value="RAD54-LIKE"/>
    <property type="match status" value="1"/>
</dbReference>
<dbReference type="CDD" id="cd18793">
    <property type="entry name" value="SF2_C_SNF"/>
    <property type="match status" value="1"/>
</dbReference>
<dbReference type="Pfam" id="PF00176">
    <property type="entry name" value="SNF2-rel_dom"/>
    <property type="match status" value="1"/>
</dbReference>
<dbReference type="InterPro" id="IPR027417">
    <property type="entry name" value="P-loop_NTPase"/>
</dbReference>
<keyword evidence="8" id="KW-0539">Nucleus</keyword>
<dbReference type="GO" id="GO:0003677">
    <property type="term" value="F:DNA binding"/>
    <property type="evidence" value="ECO:0007669"/>
    <property type="project" value="UniProtKB-KW"/>
</dbReference>
<evidence type="ECO:0000313" key="12">
    <source>
        <dbReference type="WBParaSite" id="MBELARI_LOCUS11946"/>
    </source>
</evidence>
<feature type="compositionally biased region" description="Basic and acidic residues" evidence="9">
    <location>
        <begin position="599"/>
        <end position="617"/>
    </location>
</feature>
<sequence length="1372" mass="155985">MADSDDGELTSLESLRKSIKREEERFRTGLESIKQMLREVDDIEPSEADALKRRFEVFVNNFEPRSTKINIKKKAQAKKPSGYHNGMSVSPANMENEEILETTIPPRSFVESIPSTSRQDNLNSEVLSTTVSLRKSGNPILQADTSESQENSFELYTDDGNISSTSMVIDHEIDDASDNESTDIHRRNESSPEEAAEVFEPPNLLTLLGLPPTTDQPMLEESTTANEKNITKADRKERSVGAGDTEKSASTPELRDIFDCDSPIFACADLEPASKEKTPTSDSQFAAMEEGDLSDGSLVGDEDIQLYEEIRNEKKVLRNKGKKKTPKKQKKNLSDSEDEIDALLAGTNKLLKQPIRIIKRNNDDDDDKSEEVSEENEEEKNEESSNDAAPDSDASTAKPDKEASAKASNGEEKKKKSGGGKGISTEEKKTNGKKTTRPSSNDDRKRDDEDGEDSNSTGDSSVEGSDEEYLRSIDADLRKNRRLLKAMESDNEEDDDKKDRPKKKAAAGQKAKTRNKRKLISDNESDASVDSIFDDEAEESNDEKEVAPKKNKNQKQRKGKRRKVRVDSEESEEKAEGEEATEVKEKEKKNLARGGKALLTKDKLTKETISAEKAERERRKRLEQKQKEFNGIELAEEEDLAAALTGSQKSIKLKHRREEPSVMIVGYDMFRILTTSEDDKGGKRKPVAKPKKTNRKFAKLQEDFRYYLQDPGPDLIVCDEAHKLKNDESALSKTMRKIRTRRRICLTGTPLQNNLIEYHCMVNFVKPGLLGTKAEFANRFANPINRGRTKDATSGEVRFMKRRCHVLFEHLKKCVDRKDYTVLKEAIPPKQEYVLNVRLTERQCDLYRAFLENVGDTDFERLRRLLPDYHVLSRIWTHPYQLLVHEAEMERRRILRDESEENDRFVDDRSEGELTENSGSGADSDVICEDDEPGPSNARPTRSSRRLAGEEVEVNPLRDGTPPEYSGWFSKLDLVSEDDKEKFDLSNKLILLVKIIKKCEEIGDKLLVFSQSLESLALIKRMLMHFDSTKTWFTDGHEALNGNERWGWQEGYDYMTIDGSVQAGKRDSVQTAFNNPRNLRARLMLISTKAGSLGTNMVAANRGTMEERIYKRQVIKESTSMRVVDEAQIERHYEGHDLAELYNFDPKSLTENGNQRPAYAPPKDLLLADVLHNQPDTITDFFQHDTLFANVDNEKLTDEECREAWEDYEQEKKGIRANTLAGTNQWNAGRGANPLQGLSNEQRAILERQQVRIPSAMATIQSDPIFLNCFLIKNMENDTAVKITYIKRVLEELLPKIPMHMRGGITEFTGYFHTLINEVRQNNQKPAYLQQRAISVFRTVVKMTKDVLECKTILRQIYNSTPMFFDPLEPPP</sequence>
<evidence type="ECO:0000256" key="4">
    <source>
        <dbReference type="ARBA" id="ARBA00022801"/>
    </source>
</evidence>
<dbReference type="GO" id="GO:0016887">
    <property type="term" value="F:ATP hydrolysis activity"/>
    <property type="evidence" value="ECO:0007669"/>
    <property type="project" value="InterPro"/>
</dbReference>
<feature type="compositionally biased region" description="Basic residues" evidence="9">
    <location>
        <begin position="549"/>
        <end position="564"/>
    </location>
</feature>
<protein>
    <recommendedName>
        <fullName evidence="10">Helicase ATP-binding domain-containing protein</fullName>
    </recommendedName>
</protein>
<evidence type="ECO:0000256" key="8">
    <source>
        <dbReference type="ARBA" id="ARBA00023242"/>
    </source>
</evidence>
<keyword evidence="3" id="KW-0547">Nucleotide-binding</keyword>
<evidence type="ECO:0000256" key="2">
    <source>
        <dbReference type="ARBA" id="ARBA00007025"/>
    </source>
</evidence>
<evidence type="ECO:0000256" key="3">
    <source>
        <dbReference type="ARBA" id="ARBA00022741"/>
    </source>
</evidence>
<evidence type="ECO:0000256" key="6">
    <source>
        <dbReference type="ARBA" id="ARBA00022840"/>
    </source>
</evidence>
<organism evidence="11 12">
    <name type="scientific">Mesorhabditis belari</name>
    <dbReference type="NCBI Taxonomy" id="2138241"/>
    <lineage>
        <taxon>Eukaryota</taxon>
        <taxon>Metazoa</taxon>
        <taxon>Ecdysozoa</taxon>
        <taxon>Nematoda</taxon>
        <taxon>Chromadorea</taxon>
        <taxon>Rhabditida</taxon>
        <taxon>Rhabditina</taxon>
        <taxon>Rhabditomorpha</taxon>
        <taxon>Rhabditoidea</taxon>
        <taxon>Rhabditidae</taxon>
        <taxon>Mesorhabditinae</taxon>
        <taxon>Mesorhabditis</taxon>
    </lineage>
</organism>
<feature type="compositionally biased region" description="Polar residues" evidence="9">
    <location>
        <begin position="143"/>
        <end position="159"/>
    </location>
</feature>
<dbReference type="PANTHER" id="PTHR45797:SF3">
    <property type="entry name" value="TRANSCRIPTIONAL REGULATOR ATRX HOMOLOG"/>
    <property type="match status" value="1"/>
</dbReference>
<dbReference type="InterPro" id="IPR044574">
    <property type="entry name" value="ARIP4-like"/>
</dbReference>
<dbReference type="InterPro" id="IPR049730">
    <property type="entry name" value="SNF2/RAD54-like_C"/>
</dbReference>
<feature type="compositionally biased region" description="Basic residues" evidence="9">
    <location>
        <begin position="317"/>
        <end position="331"/>
    </location>
</feature>
<evidence type="ECO:0000256" key="5">
    <source>
        <dbReference type="ARBA" id="ARBA00022806"/>
    </source>
</evidence>
<keyword evidence="6" id="KW-0067">ATP-binding</keyword>
<feature type="compositionally biased region" description="Low complexity" evidence="9">
    <location>
        <begin position="201"/>
        <end position="217"/>
    </location>
</feature>
<dbReference type="SUPFAM" id="SSF52540">
    <property type="entry name" value="P-loop containing nucleoside triphosphate hydrolases"/>
    <property type="match status" value="1"/>
</dbReference>